<gene>
    <name evidence="1" type="ORF">SAMN04487861_10553</name>
</gene>
<organism evidence="1 2">
    <name type="scientific">Selenomonas ruminantium</name>
    <dbReference type="NCBI Taxonomy" id="971"/>
    <lineage>
        <taxon>Bacteria</taxon>
        <taxon>Bacillati</taxon>
        <taxon>Bacillota</taxon>
        <taxon>Negativicutes</taxon>
        <taxon>Selenomonadales</taxon>
        <taxon>Selenomonadaceae</taxon>
        <taxon>Selenomonas</taxon>
    </lineage>
</organism>
<dbReference type="OrthoDB" id="1666733at2"/>
<name>A0A1I3D2X4_SELRU</name>
<dbReference type="RefSeq" id="WP_082336152.1">
    <property type="nucleotide sequence ID" value="NZ_FOQK01000005.1"/>
</dbReference>
<reference evidence="1 2" key="1">
    <citation type="submission" date="2016-10" db="EMBL/GenBank/DDBJ databases">
        <authorList>
            <person name="de Groot N.N."/>
        </authorList>
    </citation>
    <scope>NUCLEOTIDE SEQUENCE [LARGE SCALE GENOMIC DNA]</scope>
    <source>
        <strain evidence="1 2">Z108</strain>
    </source>
</reference>
<dbReference type="Proteomes" id="UP000183639">
    <property type="component" value="Unassembled WGS sequence"/>
</dbReference>
<dbReference type="EMBL" id="FOQK01000005">
    <property type="protein sequence ID" value="SFH80851.1"/>
    <property type="molecule type" value="Genomic_DNA"/>
</dbReference>
<evidence type="ECO:0000313" key="1">
    <source>
        <dbReference type="EMBL" id="SFH80851.1"/>
    </source>
</evidence>
<protein>
    <submittedName>
        <fullName evidence="1">Uncharacterized protein</fullName>
    </submittedName>
</protein>
<sequence length="137" mass="16714">MRLARKIVMYLVFAGMLLSVYDEFANYMENGDDFKRDPKVLYEIYGELPIPDNTNEIEKKESIRERHSVSLDIYYCTRLSKEQIKRFYIMYLTDKGWKQIDKQDGNCMVLFKKDKWKIAVQDENEKYRVNIYKIYRY</sequence>
<dbReference type="AlphaFoldDB" id="A0A1I3D2X4"/>
<evidence type="ECO:0000313" key="2">
    <source>
        <dbReference type="Proteomes" id="UP000183639"/>
    </source>
</evidence>
<proteinExistence type="predicted"/>
<accession>A0A1I3D2X4</accession>